<evidence type="ECO:0000313" key="3">
    <source>
        <dbReference type="EMBL" id="RNE96089.1"/>
    </source>
</evidence>
<dbReference type="Gene3D" id="2.60.120.200">
    <property type="match status" value="1"/>
</dbReference>
<feature type="domain" description="Sialidase" evidence="1">
    <location>
        <begin position="2"/>
        <end position="104"/>
    </location>
</feature>
<sequence length="420" mass="45076">RGVAWYTTGEPISRVWGTSLSRQGGDGVQSGFVTAEIEGKKVMLLTTPVYSEEEGKVKGRLHLWLTDNSRVHDIGPVSREVDDAAASSLLYRSGAPEELVLLYEKKKDGDSYGLVSLSLAKQLEQIKSVVQTWKEMDAALQSCSSSAAVGTRINGVCNSPVPTEGLVGLLSNTLVGTAWVDEYRGVNATVHGATTKFSNGVTFSGARAGAEWPVGSRGQNQPYYFANNGFTLVATVTIHAVPDEDTPLLGVRMNDTEGTVLLGVSYTSDKKWEVTAGGKSRSLTDGGDVTWEADTAYQVILQMDTDDELSVYVDGDEIYDGEDEDEEDDGGIASWVGKLFTPHRISHFYVGGDGAEDTKSSHHVTVSSVLLYNRALGEKEITQLAGSKVALGGPAAGKKAASCRRLLRCSPLWVGRLFPK</sequence>
<protein>
    <submittedName>
        <fullName evidence="3">Trans-sialidase</fullName>
    </submittedName>
</protein>
<dbReference type="InterPro" id="IPR011040">
    <property type="entry name" value="Sialidase"/>
</dbReference>
<name>A0A422MSC7_9TRYP</name>
<dbReference type="InterPro" id="IPR036278">
    <property type="entry name" value="Sialidase_sf"/>
</dbReference>
<dbReference type="InterPro" id="IPR008377">
    <property type="entry name" value="Sialidase_trypan"/>
</dbReference>
<dbReference type="PRINTS" id="PR01803">
    <property type="entry name" value="TCSIALIDASE"/>
</dbReference>
<dbReference type="GeneID" id="40323426"/>
<accession>A0A422MSC7</accession>
<dbReference type="Pfam" id="PF22925">
    <property type="entry name" value="TS_C"/>
    <property type="match status" value="1"/>
</dbReference>
<dbReference type="EMBL" id="MKKU01001320">
    <property type="protein sequence ID" value="RNE96089.1"/>
    <property type="molecule type" value="Genomic_DNA"/>
</dbReference>
<feature type="non-terminal residue" evidence="3">
    <location>
        <position position="1"/>
    </location>
</feature>
<proteinExistence type="predicted"/>
<dbReference type="Proteomes" id="UP000284403">
    <property type="component" value="Unassembled WGS sequence"/>
</dbReference>
<organism evidence="3 4">
    <name type="scientific">Trypanosoma conorhini</name>
    <dbReference type="NCBI Taxonomy" id="83891"/>
    <lineage>
        <taxon>Eukaryota</taxon>
        <taxon>Discoba</taxon>
        <taxon>Euglenozoa</taxon>
        <taxon>Kinetoplastea</taxon>
        <taxon>Metakinetoplastina</taxon>
        <taxon>Trypanosomatida</taxon>
        <taxon>Trypanosomatidae</taxon>
        <taxon>Trypanosoma</taxon>
    </lineage>
</organism>
<dbReference type="RefSeq" id="XP_029223246.1">
    <property type="nucleotide sequence ID" value="XM_029376622.1"/>
</dbReference>
<dbReference type="GO" id="GO:0004308">
    <property type="term" value="F:exo-alpha-sialidase activity"/>
    <property type="evidence" value="ECO:0007669"/>
    <property type="project" value="InterPro"/>
</dbReference>
<comment type="caution">
    <text evidence="3">The sequence shown here is derived from an EMBL/GenBank/DDBJ whole genome shotgun (WGS) entry which is preliminary data.</text>
</comment>
<reference evidence="3 4" key="1">
    <citation type="journal article" date="2018" name="BMC Genomics">
        <title>Genomic comparison of Trypanosoma conorhini and Trypanosoma rangeli to Trypanosoma cruzi strains of high and low virulence.</title>
        <authorList>
            <person name="Bradwell K.R."/>
            <person name="Koparde V.N."/>
            <person name="Matveyev A.V."/>
            <person name="Serrano M.G."/>
            <person name="Alves J.M."/>
            <person name="Parikh H."/>
            <person name="Huang B."/>
            <person name="Lee V."/>
            <person name="Espinosa-Alvarez O."/>
            <person name="Ortiz P.A."/>
            <person name="Costa-Martins A.G."/>
            <person name="Teixeira M.M."/>
            <person name="Buck G.A."/>
        </authorList>
    </citation>
    <scope>NUCLEOTIDE SEQUENCE [LARGE SCALE GENOMIC DNA]</scope>
    <source>
        <strain evidence="3 4">025E</strain>
    </source>
</reference>
<gene>
    <name evidence="3" type="ORF">Tco025E_09815</name>
</gene>
<keyword evidence="4" id="KW-1185">Reference proteome</keyword>
<evidence type="ECO:0000313" key="4">
    <source>
        <dbReference type="Proteomes" id="UP000284403"/>
    </source>
</evidence>
<dbReference type="SUPFAM" id="SSF50939">
    <property type="entry name" value="Sialidases"/>
    <property type="match status" value="1"/>
</dbReference>
<dbReference type="InterPro" id="IPR013320">
    <property type="entry name" value="ConA-like_dom_sf"/>
</dbReference>
<dbReference type="Gene3D" id="2.120.10.10">
    <property type="match status" value="1"/>
</dbReference>
<evidence type="ECO:0000259" key="2">
    <source>
        <dbReference type="Pfam" id="PF22925"/>
    </source>
</evidence>
<feature type="domain" description="Trans-sialidase C-terminal" evidence="2">
    <location>
        <begin position="162"/>
        <end position="378"/>
    </location>
</feature>
<dbReference type="InterPro" id="IPR055239">
    <property type="entry name" value="TS_C"/>
</dbReference>
<dbReference type="SUPFAM" id="SSF49899">
    <property type="entry name" value="Concanavalin A-like lectins/glucanases"/>
    <property type="match status" value="1"/>
</dbReference>
<dbReference type="Pfam" id="PF13859">
    <property type="entry name" value="BNR_3"/>
    <property type="match status" value="1"/>
</dbReference>
<dbReference type="AlphaFoldDB" id="A0A422MSC7"/>
<evidence type="ECO:0000259" key="1">
    <source>
        <dbReference type="Pfam" id="PF13859"/>
    </source>
</evidence>